<dbReference type="SUPFAM" id="SSF56112">
    <property type="entry name" value="Protein kinase-like (PK-like)"/>
    <property type="match status" value="1"/>
</dbReference>
<dbReference type="InterPro" id="IPR011009">
    <property type="entry name" value="Kinase-like_dom_sf"/>
</dbReference>
<dbReference type="HOGENOM" id="CLU_010865_0_0_1"/>
<evidence type="ECO:0000259" key="2">
    <source>
        <dbReference type="Pfam" id="PF17667"/>
    </source>
</evidence>
<accession>S8DKS5</accession>
<dbReference type="PANTHER" id="PTHR38248:SF2">
    <property type="entry name" value="FUNK1 11"/>
    <property type="match status" value="1"/>
</dbReference>
<reference evidence="3 4" key="1">
    <citation type="journal article" date="2012" name="Science">
        <title>The Paleozoic origin of enzymatic lignin decomposition reconstructed from 31 fungal genomes.</title>
        <authorList>
            <person name="Floudas D."/>
            <person name="Binder M."/>
            <person name="Riley R."/>
            <person name="Barry K."/>
            <person name="Blanchette R.A."/>
            <person name="Henrissat B."/>
            <person name="Martinez A.T."/>
            <person name="Otillar R."/>
            <person name="Spatafora J.W."/>
            <person name="Yadav J.S."/>
            <person name="Aerts A."/>
            <person name="Benoit I."/>
            <person name="Boyd A."/>
            <person name="Carlson A."/>
            <person name="Copeland A."/>
            <person name="Coutinho P.M."/>
            <person name="de Vries R.P."/>
            <person name="Ferreira P."/>
            <person name="Findley K."/>
            <person name="Foster B."/>
            <person name="Gaskell J."/>
            <person name="Glotzer D."/>
            <person name="Gorecki P."/>
            <person name="Heitman J."/>
            <person name="Hesse C."/>
            <person name="Hori C."/>
            <person name="Igarashi K."/>
            <person name="Jurgens J.A."/>
            <person name="Kallen N."/>
            <person name="Kersten P."/>
            <person name="Kohler A."/>
            <person name="Kuees U."/>
            <person name="Kumar T.K.A."/>
            <person name="Kuo A."/>
            <person name="LaButti K."/>
            <person name="Larrondo L.F."/>
            <person name="Lindquist E."/>
            <person name="Ling A."/>
            <person name="Lombard V."/>
            <person name="Lucas S."/>
            <person name="Lundell T."/>
            <person name="Martin R."/>
            <person name="McLaughlin D.J."/>
            <person name="Morgenstern I."/>
            <person name="Morin E."/>
            <person name="Murat C."/>
            <person name="Nagy L.G."/>
            <person name="Nolan M."/>
            <person name="Ohm R.A."/>
            <person name="Patyshakuliyeva A."/>
            <person name="Rokas A."/>
            <person name="Ruiz-Duenas F.J."/>
            <person name="Sabat G."/>
            <person name="Salamov A."/>
            <person name="Samejima M."/>
            <person name="Schmutz J."/>
            <person name="Slot J.C."/>
            <person name="St John F."/>
            <person name="Stenlid J."/>
            <person name="Sun H."/>
            <person name="Sun S."/>
            <person name="Syed K."/>
            <person name="Tsang A."/>
            <person name="Wiebenga A."/>
            <person name="Young D."/>
            <person name="Pisabarro A."/>
            <person name="Eastwood D.C."/>
            <person name="Martin F."/>
            <person name="Cullen D."/>
            <person name="Grigoriev I.V."/>
            <person name="Hibbett D.S."/>
        </authorList>
    </citation>
    <scope>NUCLEOTIDE SEQUENCE</scope>
    <source>
        <strain evidence="4">FP-58527</strain>
    </source>
</reference>
<dbReference type="Gene3D" id="1.10.510.10">
    <property type="entry name" value="Transferase(Phosphotransferase) domain 1"/>
    <property type="match status" value="1"/>
</dbReference>
<gene>
    <name evidence="3" type="ORF">FOMPIDRAFT_1134841</name>
</gene>
<dbReference type="OrthoDB" id="2797568at2759"/>
<dbReference type="AlphaFoldDB" id="S8DKS5"/>
<feature type="domain" description="Fungal-type protein kinase" evidence="2">
    <location>
        <begin position="147"/>
        <end position="574"/>
    </location>
</feature>
<protein>
    <recommendedName>
        <fullName evidence="2">Fungal-type protein kinase domain-containing protein</fullName>
    </recommendedName>
</protein>
<sequence length="681" mass="78348">MSDKATPRQPRPQQYCGDLAAAKQSNSQDLSAWQREIHERIKEYPADIEDFLLDMLPSNAPPTCCPYASETLQSVSLKKKEVDMYDPLVAALERLVASFPSDKRPTFHNYGHQPMKFPFEIHEREQHPTMPDVIATIPSLPVIEPLYRWRHIALVFELKLHDTDDPMIKNTVTHWKTLVQLAKSARNIMLAQGRLYAFLVGIYGSVARIFRFDRAGAICSPPFKYQGTPAILHQFLWRLFHPRHDGCSIVGQDPTVQLGSSADRQLAYDLASGLGAEWERTAETRKAIRRITMKDEEGNPVTYLAFRLLFVNPQLFSRATLVWEAFRLDASGNSSLDQRYVIKEGWRQMCRINEMEFYRVLREDGDIDGVATYAHGEDLGNRDEKIRRREERARVAGRLHEFVDMKAGHRTISGAHNDPQKQRFNERSQTRIALHTVGTPLTDFECTREVIMALRDAVQGHRVAYERGVVHRDVSEGNVMIARHSKRFRGFIQDFDYSFSWKRFLEKRGMKKTLAAWEKYCRERGHEPRSKENPDESKARTGTVIFMAIDVLLAEITHEARHDLEAFYWLLVFVILRHTNHGHERGKAAFGDLFCHESWGTCASKKLLWIQRAAAPLTVPGNEPLNTLLENFRSALRFNVSHLRVSKKGITHREVIRMFDKALASKNWPTDDAALPWVPPA</sequence>
<dbReference type="Proteomes" id="UP000015241">
    <property type="component" value="Unassembled WGS sequence"/>
</dbReference>
<evidence type="ECO:0000313" key="4">
    <source>
        <dbReference type="Proteomes" id="UP000015241"/>
    </source>
</evidence>
<dbReference type="Pfam" id="PF17667">
    <property type="entry name" value="Pkinase_fungal"/>
    <property type="match status" value="1"/>
</dbReference>
<dbReference type="PANTHER" id="PTHR38248">
    <property type="entry name" value="FUNK1 6"/>
    <property type="match status" value="1"/>
</dbReference>
<keyword evidence="4" id="KW-1185">Reference proteome</keyword>
<dbReference type="EMBL" id="KE504242">
    <property type="protein sequence ID" value="EPS94171.1"/>
    <property type="molecule type" value="Genomic_DNA"/>
</dbReference>
<dbReference type="InParanoid" id="S8DKS5"/>
<proteinExistence type="predicted"/>
<dbReference type="GO" id="GO:0004672">
    <property type="term" value="F:protein kinase activity"/>
    <property type="evidence" value="ECO:0007669"/>
    <property type="project" value="InterPro"/>
</dbReference>
<dbReference type="eggNOG" id="ENOG502SXF9">
    <property type="taxonomic scope" value="Eukaryota"/>
</dbReference>
<organism evidence="3 4">
    <name type="scientific">Fomitopsis schrenkii</name>
    <name type="common">Brown rot fungus</name>
    <dbReference type="NCBI Taxonomy" id="2126942"/>
    <lineage>
        <taxon>Eukaryota</taxon>
        <taxon>Fungi</taxon>
        <taxon>Dikarya</taxon>
        <taxon>Basidiomycota</taxon>
        <taxon>Agaricomycotina</taxon>
        <taxon>Agaricomycetes</taxon>
        <taxon>Polyporales</taxon>
        <taxon>Fomitopsis</taxon>
    </lineage>
</organism>
<name>S8DKS5_FOMSC</name>
<dbReference type="InterPro" id="IPR008266">
    <property type="entry name" value="Tyr_kinase_AS"/>
</dbReference>
<feature type="region of interest" description="Disordered" evidence="1">
    <location>
        <begin position="1"/>
        <end position="21"/>
    </location>
</feature>
<feature type="non-terminal residue" evidence="3">
    <location>
        <position position="681"/>
    </location>
</feature>
<evidence type="ECO:0000256" key="1">
    <source>
        <dbReference type="SAM" id="MobiDB-lite"/>
    </source>
</evidence>
<dbReference type="PROSITE" id="PS00109">
    <property type="entry name" value="PROTEIN_KINASE_TYR"/>
    <property type="match status" value="1"/>
</dbReference>
<dbReference type="InterPro" id="IPR040976">
    <property type="entry name" value="Pkinase_fungal"/>
</dbReference>
<dbReference type="STRING" id="743788.S8DKS5"/>
<evidence type="ECO:0000313" key="3">
    <source>
        <dbReference type="EMBL" id="EPS94171.1"/>
    </source>
</evidence>